<evidence type="ECO:0000313" key="3">
    <source>
        <dbReference type="EMBL" id="SMY12708.1"/>
    </source>
</evidence>
<keyword evidence="2" id="KW-0812">Transmembrane</keyword>
<keyword evidence="4" id="KW-1185">Reference proteome</keyword>
<dbReference type="OrthoDB" id="10011255at2"/>
<accession>A0A2H1L732</accession>
<feature type="compositionally biased region" description="Basic and acidic residues" evidence="1">
    <location>
        <begin position="136"/>
        <end position="154"/>
    </location>
</feature>
<feature type="region of interest" description="Disordered" evidence="1">
    <location>
        <begin position="64"/>
        <end position="182"/>
    </location>
</feature>
<keyword evidence="2" id="KW-0472">Membrane</keyword>
<sequence>MQRATISVSEGRFPEAHIDGRRIMEPSIGYALTRLCAQARMCETGIHVEVDDAGTRLTLVIDAGGRLHTPPDAPALTDAPTRARSDASTPTRALPATPEDPATPAGFASAVPSRASADHRRTFTAHCDPAPPLTPPDDRVRPHQREAAHRRTVTDDAPPAPPRHAIDSGRARPTSADAPLPSQARPVRGGFIAAAVLAAALLACSAVLLLT</sequence>
<proteinExistence type="predicted"/>
<dbReference type="Proteomes" id="UP000234462">
    <property type="component" value="Unassembled WGS sequence"/>
</dbReference>
<evidence type="ECO:0000256" key="1">
    <source>
        <dbReference type="SAM" id="MobiDB-lite"/>
    </source>
</evidence>
<evidence type="ECO:0000313" key="4">
    <source>
        <dbReference type="Proteomes" id="UP000234462"/>
    </source>
</evidence>
<organism evidence="3 4">
    <name type="scientific">Brevibacterium jeotgali</name>
    <dbReference type="NCBI Taxonomy" id="1262550"/>
    <lineage>
        <taxon>Bacteria</taxon>
        <taxon>Bacillati</taxon>
        <taxon>Actinomycetota</taxon>
        <taxon>Actinomycetes</taxon>
        <taxon>Micrococcales</taxon>
        <taxon>Brevibacteriaceae</taxon>
        <taxon>Brevibacterium</taxon>
    </lineage>
</organism>
<dbReference type="EMBL" id="FXZM01000011">
    <property type="protein sequence ID" value="SMY12708.1"/>
    <property type="molecule type" value="Genomic_DNA"/>
</dbReference>
<keyword evidence="2" id="KW-1133">Transmembrane helix</keyword>
<protein>
    <submittedName>
        <fullName evidence="3">Uncharacterized protein</fullName>
    </submittedName>
</protein>
<dbReference type="AlphaFoldDB" id="A0A2H1L732"/>
<dbReference type="RefSeq" id="WP_101589634.1">
    <property type="nucleotide sequence ID" value="NZ_FXZM01000011.1"/>
</dbReference>
<evidence type="ECO:0000256" key="2">
    <source>
        <dbReference type="SAM" id="Phobius"/>
    </source>
</evidence>
<reference evidence="4" key="1">
    <citation type="submission" date="2017-03" db="EMBL/GenBank/DDBJ databases">
        <authorList>
            <person name="Monnet C."/>
        </authorList>
    </citation>
    <scope>NUCLEOTIDE SEQUENCE [LARGE SCALE GENOMIC DNA]</scope>
    <source>
        <strain evidence="4">SJ5-8</strain>
    </source>
</reference>
<gene>
    <name evidence="3" type="ORF">BJEO58_02308</name>
</gene>
<feature type="transmembrane region" description="Helical" evidence="2">
    <location>
        <begin position="189"/>
        <end position="210"/>
    </location>
</feature>
<name>A0A2H1L732_9MICO</name>